<keyword evidence="5 9" id="KW-0812">Transmembrane</keyword>
<organism evidence="11 12">
    <name type="scientific">Feifania hominis</name>
    <dbReference type="NCBI Taxonomy" id="2763660"/>
    <lineage>
        <taxon>Bacteria</taxon>
        <taxon>Bacillati</taxon>
        <taxon>Bacillota</taxon>
        <taxon>Clostridia</taxon>
        <taxon>Eubacteriales</taxon>
        <taxon>Feifaniaceae</taxon>
        <taxon>Feifania</taxon>
    </lineage>
</organism>
<evidence type="ECO:0000256" key="5">
    <source>
        <dbReference type="ARBA" id="ARBA00022692"/>
    </source>
</evidence>
<dbReference type="SUPFAM" id="SSF161098">
    <property type="entry name" value="MetI-like"/>
    <property type="match status" value="1"/>
</dbReference>
<accession>A0A926DF70</accession>
<dbReference type="PANTHER" id="PTHR30614">
    <property type="entry name" value="MEMBRANE COMPONENT OF AMINO ACID ABC TRANSPORTER"/>
    <property type="match status" value="1"/>
</dbReference>
<feature type="transmembrane region" description="Helical" evidence="9">
    <location>
        <begin position="92"/>
        <end position="114"/>
    </location>
</feature>
<proteinExistence type="inferred from homology"/>
<dbReference type="Proteomes" id="UP000620366">
    <property type="component" value="Unassembled WGS sequence"/>
</dbReference>
<dbReference type="Gene3D" id="1.10.3720.10">
    <property type="entry name" value="MetI-like"/>
    <property type="match status" value="1"/>
</dbReference>
<feature type="transmembrane region" description="Helical" evidence="9">
    <location>
        <begin position="126"/>
        <end position="145"/>
    </location>
</feature>
<evidence type="ECO:0000256" key="2">
    <source>
        <dbReference type="ARBA" id="ARBA00010072"/>
    </source>
</evidence>
<comment type="similarity">
    <text evidence="2">Belongs to the binding-protein-dependent transport system permease family. HisMQ subfamily.</text>
</comment>
<evidence type="ECO:0000256" key="3">
    <source>
        <dbReference type="ARBA" id="ARBA00022448"/>
    </source>
</evidence>
<evidence type="ECO:0000313" key="11">
    <source>
        <dbReference type="EMBL" id="MBC8536742.1"/>
    </source>
</evidence>
<evidence type="ECO:0000256" key="1">
    <source>
        <dbReference type="ARBA" id="ARBA00004651"/>
    </source>
</evidence>
<keyword evidence="12" id="KW-1185">Reference proteome</keyword>
<feature type="domain" description="ABC transmembrane type-1" evidence="10">
    <location>
        <begin position="49"/>
        <end position="245"/>
    </location>
</feature>
<dbReference type="GO" id="GO:0022857">
    <property type="term" value="F:transmembrane transporter activity"/>
    <property type="evidence" value="ECO:0007669"/>
    <property type="project" value="InterPro"/>
</dbReference>
<evidence type="ECO:0000256" key="6">
    <source>
        <dbReference type="ARBA" id="ARBA00022970"/>
    </source>
</evidence>
<reference evidence="11" key="1">
    <citation type="submission" date="2020-08" db="EMBL/GenBank/DDBJ databases">
        <title>Genome public.</title>
        <authorList>
            <person name="Liu C."/>
            <person name="Sun Q."/>
        </authorList>
    </citation>
    <scope>NUCLEOTIDE SEQUENCE</scope>
    <source>
        <strain evidence="11">BX7</strain>
    </source>
</reference>
<evidence type="ECO:0000256" key="9">
    <source>
        <dbReference type="RuleBase" id="RU363032"/>
    </source>
</evidence>
<evidence type="ECO:0000256" key="4">
    <source>
        <dbReference type="ARBA" id="ARBA00022475"/>
    </source>
</evidence>
<dbReference type="InterPro" id="IPR010065">
    <property type="entry name" value="AA_ABC_transptr_permease_3TM"/>
</dbReference>
<keyword evidence="3 9" id="KW-0813">Transport</keyword>
<dbReference type="CDD" id="cd06261">
    <property type="entry name" value="TM_PBP2"/>
    <property type="match status" value="1"/>
</dbReference>
<keyword evidence="7 9" id="KW-1133">Transmembrane helix</keyword>
<name>A0A926DF70_9FIRM</name>
<feature type="transmembrane region" description="Helical" evidence="9">
    <location>
        <begin position="223"/>
        <end position="245"/>
    </location>
</feature>
<keyword evidence="6" id="KW-0029">Amino-acid transport</keyword>
<dbReference type="PROSITE" id="PS50928">
    <property type="entry name" value="ABC_TM1"/>
    <property type="match status" value="1"/>
</dbReference>
<dbReference type="AlphaFoldDB" id="A0A926DF70"/>
<dbReference type="Pfam" id="PF00528">
    <property type="entry name" value="BPD_transp_1"/>
    <property type="match status" value="1"/>
</dbReference>
<dbReference type="InterPro" id="IPR035906">
    <property type="entry name" value="MetI-like_sf"/>
</dbReference>
<comment type="caution">
    <text evidence="11">The sequence shown here is derived from an EMBL/GenBank/DDBJ whole genome shotgun (WGS) entry which is preliminary data.</text>
</comment>
<dbReference type="PANTHER" id="PTHR30614:SF20">
    <property type="entry name" value="GLUTAMINE TRANSPORT SYSTEM PERMEASE PROTEIN GLNP"/>
    <property type="match status" value="1"/>
</dbReference>
<dbReference type="InterPro" id="IPR000515">
    <property type="entry name" value="MetI-like"/>
</dbReference>
<evidence type="ECO:0000313" key="12">
    <source>
        <dbReference type="Proteomes" id="UP000620366"/>
    </source>
</evidence>
<evidence type="ECO:0000256" key="8">
    <source>
        <dbReference type="ARBA" id="ARBA00023136"/>
    </source>
</evidence>
<comment type="subcellular location">
    <subcellularLocation>
        <location evidence="1 9">Cell membrane</location>
        <topology evidence="1 9">Multi-pass membrane protein</topology>
    </subcellularLocation>
</comment>
<gene>
    <name evidence="11" type="ORF">H8695_08595</name>
</gene>
<dbReference type="GO" id="GO:0043190">
    <property type="term" value="C:ATP-binding cassette (ABC) transporter complex"/>
    <property type="evidence" value="ECO:0007669"/>
    <property type="project" value="InterPro"/>
</dbReference>
<feature type="transmembrane region" description="Helical" evidence="9">
    <location>
        <begin position="51"/>
        <end position="72"/>
    </location>
</feature>
<keyword evidence="4" id="KW-1003">Cell membrane</keyword>
<evidence type="ECO:0000256" key="7">
    <source>
        <dbReference type="ARBA" id="ARBA00022989"/>
    </source>
</evidence>
<dbReference type="InterPro" id="IPR043429">
    <property type="entry name" value="ArtM/GltK/GlnP/TcyL/YhdX-like"/>
</dbReference>
<protein>
    <submittedName>
        <fullName evidence="11">Amino acid ABC transporter permease</fullName>
    </submittedName>
</protein>
<dbReference type="GO" id="GO:0006865">
    <property type="term" value="P:amino acid transport"/>
    <property type="evidence" value="ECO:0007669"/>
    <property type="project" value="UniProtKB-KW"/>
</dbReference>
<keyword evidence="8 9" id="KW-0472">Membrane</keyword>
<sequence>MTTVLTQLAAASWFENVKQAVSDWFANLADRFYTNFILDDMYLYLVDGLKVTLLITFLAAILGIIIGFLVAMVKVTYQNTGKLRVLNGFSSLYLTVIRGTPMVVQLMIFWFVIFKDFTPAIGNPKVYVAVLAFGINSGAYVAEIARSGILSIDKGQMEAGRSLGLTYIQTMGKIIMPQAIKNVLPALGNEFIVLLKETSVCGFIALTDLTKGGDIIRSDTYDAFMPLIAVALIYLTLVLVFTKILGHFERRLRQSDNR</sequence>
<dbReference type="NCBIfam" id="TIGR01726">
    <property type="entry name" value="HEQRo_perm_3TM"/>
    <property type="match status" value="1"/>
</dbReference>
<dbReference type="FunFam" id="1.10.3720.10:FF:000033">
    <property type="entry name" value="Polar amino acid ABC transporter permease"/>
    <property type="match status" value="1"/>
</dbReference>
<dbReference type="EMBL" id="JACRSP010000003">
    <property type="protein sequence ID" value="MBC8536742.1"/>
    <property type="molecule type" value="Genomic_DNA"/>
</dbReference>
<evidence type="ECO:0000259" key="10">
    <source>
        <dbReference type="PROSITE" id="PS50928"/>
    </source>
</evidence>